<protein>
    <submittedName>
        <fullName evidence="5">ABC transporter</fullName>
    </submittedName>
</protein>
<dbReference type="GeneID" id="303485836"/>
<dbReference type="Gene3D" id="3.40.50.300">
    <property type="entry name" value="P-loop containing nucleotide triphosphate hydrolases"/>
    <property type="match status" value="1"/>
</dbReference>
<dbReference type="InterPro" id="IPR050093">
    <property type="entry name" value="ABC_SmlMolc_Importer"/>
</dbReference>
<dbReference type="PANTHER" id="PTHR42781">
    <property type="entry name" value="SPERMIDINE/PUTRESCINE IMPORT ATP-BINDING PROTEIN POTA"/>
    <property type="match status" value="1"/>
</dbReference>
<dbReference type="EMBL" id="CP020083">
    <property type="protein sequence ID" value="ASR51697.1"/>
    <property type="molecule type" value="Genomic_DNA"/>
</dbReference>
<keyword evidence="6" id="KW-1185">Reference proteome</keyword>
<feature type="domain" description="ABC transporter" evidence="4">
    <location>
        <begin position="1"/>
        <end position="235"/>
    </location>
</feature>
<keyword evidence="2" id="KW-0547">Nucleotide-binding</keyword>
<keyword evidence="1" id="KW-0813">Transport</keyword>
<reference evidence="5 6" key="1">
    <citation type="submission" date="2017-03" db="EMBL/GenBank/DDBJ databases">
        <title>Complete genome sequence of Blastomonas fulva degrading microcsystin LR.</title>
        <authorList>
            <person name="Lee H.-g."/>
            <person name="Jin L."/>
            <person name="oh H.-M."/>
        </authorList>
    </citation>
    <scope>NUCLEOTIDE SEQUENCE [LARGE SCALE GENOMIC DNA]</scope>
    <source>
        <strain evidence="5 6">T2</strain>
    </source>
</reference>
<evidence type="ECO:0000313" key="6">
    <source>
        <dbReference type="Proteomes" id="UP000258016"/>
    </source>
</evidence>
<evidence type="ECO:0000259" key="4">
    <source>
        <dbReference type="PROSITE" id="PS50893"/>
    </source>
</evidence>
<dbReference type="InterPro" id="IPR003593">
    <property type="entry name" value="AAA+_ATPase"/>
</dbReference>
<keyword evidence="3" id="KW-0067">ATP-binding</keyword>
<evidence type="ECO:0000313" key="5">
    <source>
        <dbReference type="EMBL" id="ASR51697.1"/>
    </source>
</evidence>
<accession>A0ABN5B3S9</accession>
<dbReference type="RefSeq" id="WP_117352283.1">
    <property type="nucleotide sequence ID" value="NZ_CP020083.1"/>
</dbReference>
<dbReference type="InterPro" id="IPR003439">
    <property type="entry name" value="ABC_transporter-like_ATP-bd"/>
</dbReference>
<evidence type="ECO:0000256" key="1">
    <source>
        <dbReference type="ARBA" id="ARBA00022448"/>
    </source>
</evidence>
<dbReference type="SUPFAM" id="SSF52540">
    <property type="entry name" value="P-loop containing nucleoside triphosphate hydrolases"/>
    <property type="match status" value="1"/>
</dbReference>
<dbReference type="PROSITE" id="PS50893">
    <property type="entry name" value="ABC_TRANSPORTER_2"/>
    <property type="match status" value="1"/>
</dbReference>
<gene>
    <name evidence="5" type="ORF">B5J99_09675</name>
</gene>
<organism evidence="5 6">
    <name type="scientific">Blastomonas fulva</name>
    <dbReference type="NCBI Taxonomy" id="1550728"/>
    <lineage>
        <taxon>Bacteria</taxon>
        <taxon>Pseudomonadati</taxon>
        <taxon>Pseudomonadota</taxon>
        <taxon>Alphaproteobacteria</taxon>
        <taxon>Sphingomonadales</taxon>
        <taxon>Sphingomonadaceae</taxon>
        <taxon>Blastomonas</taxon>
    </lineage>
</organism>
<evidence type="ECO:0000256" key="3">
    <source>
        <dbReference type="ARBA" id="ARBA00022840"/>
    </source>
</evidence>
<dbReference type="SMART" id="SM00382">
    <property type="entry name" value="AAA"/>
    <property type="match status" value="1"/>
</dbReference>
<dbReference type="InterPro" id="IPR027417">
    <property type="entry name" value="P-loop_NTPase"/>
</dbReference>
<dbReference type="Proteomes" id="UP000258016">
    <property type="component" value="Chromosome"/>
</dbReference>
<sequence>MAEALAIALRQDAPIPLDFWLEVARGETVALVGPSGAGKTTVLRCIAGLHRATEAKVVCNGQVWADTAAGIDLAARDRRVGFVFQSYALFPHMTARQNVMEAMLDIGAQKREAEAQRLLAQMQLEGLEDRRPAQLSGGQQQRVALARALARKPDILLLDEPFSAVDHPTRRQLHRSIEAVRALSDLPIVMVTHDIEDAARIADRLCLVIDGRMVEALDRPSFRSNPDTQLARWMAQ</sequence>
<name>A0ABN5B3S9_9SPHN</name>
<dbReference type="PROSITE" id="PS00211">
    <property type="entry name" value="ABC_TRANSPORTER_1"/>
    <property type="match status" value="1"/>
</dbReference>
<dbReference type="Pfam" id="PF00005">
    <property type="entry name" value="ABC_tran"/>
    <property type="match status" value="1"/>
</dbReference>
<dbReference type="PANTHER" id="PTHR42781:SF4">
    <property type="entry name" value="SPERMIDINE_PUTRESCINE IMPORT ATP-BINDING PROTEIN POTA"/>
    <property type="match status" value="1"/>
</dbReference>
<proteinExistence type="predicted"/>
<evidence type="ECO:0000256" key="2">
    <source>
        <dbReference type="ARBA" id="ARBA00022741"/>
    </source>
</evidence>
<dbReference type="InterPro" id="IPR017871">
    <property type="entry name" value="ABC_transporter-like_CS"/>
</dbReference>